<evidence type="ECO:0000256" key="3">
    <source>
        <dbReference type="ARBA" id="ARBA00009469"/>
    </source>
</evidence>
<evidence type="ECO:0000256" key="9">
    <source>
        <dbReference type="ARBA" id="ARBA00023315"/>
    </source>
</evidence>
<dbReference type="PROSITE" id="PS00976">
    <property type="entry name" value="NMT_2"/>
    <property type="match status" value="1"/>
</dbReference>
<dbReference type="PANTHER" id="PTHR11377:SF5">
    <property type="entry name" value="GLYCYLPEPTIDE N-TETRADECANOYLTRANSFERASE"/>
    <property type="match status" value="1"/>
</dbReference>
<feature type="region of interest" description="Disordered" evidence="13">
    <location>
        <begin position="360"/>
        <end position="486"/>
    </location>
</feature>
<dbReference type="SUPFAM" id="SSF55729">
    <property type="entry name" value="Acyl-CoA N-acyltransferases (Nat)"/>
    <property type="match status" value="2"/>
</dbReference>
<dbReference type="FunFam" id="3.40.630.30:FF:000042">
    <property type="entry name" value="Glycylpeptide N-tetradecanoyltransferase"/>
    <property type="match status" value="1"/>
</dbReference>
<dbReference type="OrthoDB" id="60315at2759"/>
<dbReference type="InterPro" id="IPR000903">
    <property type="entry name" value="NMT"/>
</dbReference>
<dbReference type="InterPro" id="IPR022677">
    <property type="entry name" value="NMT_C"/>
</dbReference>
<evidence type="ECO:0000256" key="12">
    <source>
        <dbReference type="RuleBase" id="RU004178"/>
    </source>
</evidence>
<evidence type="ECO:0000256" key="6">
    <source>
        <dbReference type="ARBA" id="ARBA00022240"/>
    </source>
</evidence>
<comment type="subunit">
    <text evidence="4">Monomer.</text>
</comment>
<protein>
    <recommendedName>
        <fullName evidence="6 11">Glycylpeptide N-tetradecanoyltransferase</fullName>
        <ecNumber evidence="5 11">2.3.1.97</ecNumber>
    </recommendedName>
</protein>
<evidence type="ECO:0000256" key="8">
    <source>
        <dbReference type="ARBA" id="ARBA00022679"/>
    </source>
</evidence>
<evidence type="ECO:0000256" key="1">
    <source>
        <dbReference type="ARBA" id="ARBA00003900"/>
    </source>
</evidence>
<keyword evidence="7" id="KW-0963">Cytoplasm</keyword>
<evidence type="ECO:0000256" key="11">
    <source>
        <dbReference type="RuleBase" id="RU000586"/>
    </source>
</evidence>
<dbReference type="InterPro" id="IPR022676">
    <property type="entry name" value="NMT_N"/>
</dbReference>
<keyword evidence="18" id="KW-1185">Reference proteome</keyword>
<evidence type="ECO:0000256" key="7">
    <source>
        <dbReference type="ARBA" id="ARBA00022490"/>
    </source>
</evidence>
<dbReference type="GO" id="GO:0005737">
    <property type="term" value="C:cytoplasm"/>
    <property type="evidence" value="ECO:0007669"/>
    <property type="project" value="UniProtKB-SubCell"/>
</dbReference>
<proteinExistence type="inferred from homology"/>
<keyword evidence="9 11" id="KW-0012">Acyltransferase</keyword>
<dbReference type="Gene3D" id="3.40.50.1820">
    <property type="entry name" value="alpha/beta hydrolase"/>
    <property type="match status" value="1"/>
</dbReference>
<dbReference type="FunFam" id="3.40.630.170:FF:000003">
    <property type="entry name" value="Glycylpeptide N-tetradecanoyltransferase"/>
    <property type="match status" value="1"/>
</dbReference>
<evidence type="ECO:0000259" key="14">
    <source>
        <dbReference type="Pfam" id="PF01233"/>
    </source>
</evidence>
<comment type="catalytic activity">
    <reaction evidence="10 11">
        <text>N-terminal glycyl-[protein] + tetradecanoyl-CoA = N-tetradecanoylglycyl-[protein] + CoA + H(+)</text>
        <dbReference type="Rhea" id="RHEA:15521"/>
        <dbReference type="Rhea" id="RHEA-COMP:12666"/>
        <dbReference type="Rhea" id="RHEA-COMP:12667"/>
        <dbReference type="ChEBI" id="CHEBI:15378"/>
        <dbReference type="ChEBI" id="CHEBI:57287"/>
        <dbReference type="ChEBI" id="CHEBI:57385"/>
        <dbReference type="ChEBI" id="CHEBI:64723"/>
        <dbReference type="ChEBI" id="CHEBI:133050"/>
        <dbReference type="EC" id="2.3.1.97"/>
    </reaction>
</comment>
<dbReference type="InterPro" id="IPR022678">
    <property type="entry name" value="NMT_CS"/>
</dbReference>
<reference evidence="17 18" key="1">
    <citation type="submission" date="2020-03" db="EMBL/GenBank/DDBJ databases">
        <title>Draft Genome Sequence of Cudoniella acicularis.</title>
        <authorList>
            <person name="Buettner E."/>
            <person name="Kellner H."/>
        </authorList>
    </citation>
    <scope>NUCLEOTIDE SEQUENCE [LARGE SCALE GENOMIC DNA]</scope>
    <source>
        <strain evidence="17 18">DSM 108380</strain>
    </source>
</reference>
<evidence type="ECO:0000256" key="2">
    <source>
        <dbReference type="ARBA" id="ARBA00004496"/>
    </source>
</evidence>
<dbReference type="AlphaFoldDB" id="A0A8H4RMZ6"/>
<dbReference type="Pfam" id="PF01233">
    <property type="entry name" value="NMT"/>
    <property type="match status" value="1"/>
</dbReference>
<organism evidence="17 18">
    <name type="scientific">Cudoniella acicularis</name>
    <dbReference type="NCBI Taxonomy" id="354080"/>
    <lineage>
        <taxon>Eukaryota</taxon>
        <taxon>Fungi</taxon>
        <taxon>Dikarya</taxon>
        <taxon>Ascomycota</taxon>
        <taxon>Pezizomycotina</taxon>
        <taxon>Leotiomycetes</taxon>
        <taxon>Helotiales</taxon>
        <taxon>Tricladiaceae</taxon>
        <taxon>Cudoniella</taxon>
    </lineage>
</organism>
<dbReference type="FunFam" id="3.40.630.30:FF:000056">
    <property type="entry name" value="Glycylpeptide N-tetradecanoyltransferase"/>
    <property type="match status" value="1"/>
</dbReference>
<dbReference type="Pfam" id="PF02799">
    <property type="entry name" value="NMT_C"/>
    <property type="match status" value="1"/>
</dbReference>
<dbReference type="InterPro" id="IPR016181">
    <property type="entry name" value="Acyl_CoA_acyltransferase"/>
</dbReference>
<evidence type="ECO:0000259" key="15">
    <source>
        <dbReference type="Pfam" id="PF02799"/>
    </source>
</evidence>
<sequence length="962" mass="106733">MASETTDLIASENQVTPFNFTTPDHETIYAWHVLPLGLYAKHESEILKQPSGCAEDMTQTTAFRLLRDDPEALLIINFHGNAGSVAQGWRTDSYRALSDGSTSKIHILAIDYRGFGLSTGFPTESGLIIDGIAAVDWAIRIAKVPSSRIVIFGQSLGTAVTTAVAEHYAKEGVDFAGVVLVAGFTSLSNLLPSYSIAGLISPLSPLKAYPTLLKLFDSYVVDKWPSATRLANFVRVSKNVRLFIIHSKDDYEIPWAQAEGLFIAAANATSEVGMEAFLLEKMKARATVETGDGGFISTWKAGGQKIIREQIVAYGHHSRILTYATVSLAALKAFGLDDGGLLPLLLYGLHKVSNGLQTSNFKLSHSGRNPPIKLSRDPAIPPQNSRPNTLAAPNPAMADESKLDDPAIKQKAAEEAIQEAKASNSTTPKVESDNEDEEDDTTAAGPAASSSAAKKKKSKKKRIKAALTGGSGESSGSSLKGDPSKAISGLSKAQISEILKMNPALAQQLGMADGDVSSAKAVEDFKKLSLEEIMSGLASSGKNVKDMASYKFWATQPVPRLGDKEKVEKEGPFKEIDVDQVRKEPYPMAEGFEWVTMDMTSEDELKEVFELLYGHYVEDDEAMFRFNYSKSFLKWALLSPGWQKEWHVGVRATESRKLVAFISAIPFKLRVRENVLNASEVNFLVIHKKLRSKRLTPVLIKEITRRCYLKSVFQAIYTAGVVLPKPISTCRYFHRSLDWQKLNDVGFSPLPKGSKPQYQVRKYQLPEQTATKGLRPMEPKDVDAVLDLLSRYMARFDMAPEFTKEEIEYWMLHRKHDLEEQVIWSYVVEDPTTHKIYDFFSFYCLESTVLNHDKHNNIRAAYLYYYATETVFFPDFTKNDLKVRLNALVNDALILAKRFKFDVFNALTLMDNSLFLEQQKFGGGDGQLHFYLYNYNANPIAGGVDARNNVDENGSGVGVVML</sequence>
<keyword evidence="8 11" id="KW-0808">Transferase</keyword>
<feature type="domain" description="Glycylpeptide N-tetradecanoyltransferase C-terminal" evidence="15">
    <location>
        <begin position="744"/>
        <end position="960"/>
    </location>
</feature>
<feature type="compositionally biased region" description="Basic residues" evidence="13">
    <location>
        <begin position="453"/>
        <end position="464"/>
    </location>
</feature>
<evidence type="ECO:0000259" key="16">
    <source>
        <dbReference type="Pfam" id="PF12697"/>
    </source>
</evidence>
<gene>
    <name evidence="17" type="ORF">G7Y89_g6291</name>
</gene>
<feature type="domain" description="AB hydrolase-1" evidence="16">
    <location>
        <begin position="79"/>
        <end position="233"/>
    </location>
</feature>
<dbReference type="GO" id="GO:0004379">
    <property type="term" value="F:glycylpeptide N-tetradecanoyltransferase activity"/>
    <property type="evidence" value="ECO:0007669"/>
    <property type="project" value="UniProtKB-EC"/>
</dbReference>
<feature type="compositionally biased region" description="Basic and acidic residues" evidence="13">
    <location>
        <begin position="399"/>
        <end position="414"/>
    </location>
</feature>
<dbReference type="PANTHER" id="PTHR11377">
    <property type="entry name" value="N-MYRISTOYL TRANSFERASE"/>
    <property type="match status" value="1"/>
</dbReference>
<evidence type="ECO:0000256" key="10">
    <source>
        <dbReference type="ARBA" id="ARBA00048276"/>
    </source>
</evidence>
<dbReference type="Proteomes" id="UP000566819">
    <property type="component" value="Unassembled WGS sequence"/>
</dbReference>
<comment type="similarity">
    <text evidence="3 12">Belongs to the NMT family.</text>
</comment>
<dbReference type="EC" id="2.3.1.97" evidence="5 11"/>
<evidence type="ECO:0000313" key="18">
    <source>
        <dbReference type="Proteomes" id="UP000566819"/>
    </source>
</evidence>
<accession>A0A8H4RMZ6</accession>
<evidence type="ECO:0000256" key="13">
    <source>
        <dbReference type="SAM" id="MobiDB-lite"/>
    </source>
</evidence>
<feature type="compositionally biased region" description="Low complexity" evidence="13">
    <location>
        <begin position="443"/>
        <end position="452"/>
    </location>
</feature>
<dbReference type="InterPro" id="IPR029058">
    <property type="entry name" value="AB_hydrolase_fold"/>
</dbReference>
<dbReference type="EMBL" id="JAAMPI010000405">
    <property type="protein sequence ID" value="KAF4631840.1"/>
    <property type="molecule type" value="Genomic_DNA"/>
</dbReference>
<name>A0A8H4RMZ6_9HELO</name>
<feature type="domain" description="Glycylpeptide N-tetradecanoyltransferase N-terminal" evidence="14">
    <location>
        <begin position="576"/>
        <end position="730"/>
    </location>
</feature>
<evidence type="ECO:0000313" key="17">
    <source>
        <dbReference type="EMBL" id="KAF4631840.1"/>
    </source>
</evidence>
<dbReference type="Pfam" id="PF12697">
    <property type="entry name" value="Abhydrolase_6"/>
    <property type="match status" value="1"/>
</dbReference>
<dbReference type="Gene3D" id="3.40.630.30">
    <property type="match status" value="2"/>
</dbReference>
<dbReference type="SUPFAM" id="SSF53474">
    <property type="entry name" value="alpha/beta-Hydrolases"/>
    <property type="match status" value="1"/>
</dbReference>
<evidence type="ECO:0000256" key="4">
    <source>
        <dbReference type="ARBA" id="ARBA00011245"/>
    </source>
</evidence>
<comment type="subcellular location">
    <subcellularLocation>
        <location evidence="2">Cytoplasm</location>
    </subcellularLocation>
</comment>
<evidence type="ECO:0000256" key="5">
    <source>
        <dbReference type="ARBA" id="ARBA00012923"/>
    </source>
</evidence>
<comment type="caution">
    <text evidence="17">The sequence shown here is derived from an EMBL/GenBank/DDBJ whole genome shotgun (WGS) entry which is preliminary data.</text>
</comment>
<dbReference type="InterPro" id="IPR000073">
    <property type="entry name" value="AB_hydrolase_1"/>
</dbReference>
<comment type="function">
    <text evidence="1 11">Adds a myristoyl group to the N-terminal glycine residue of certain cellular proteins.</text>
</comment>